<protein>
    <submittedName>
        <fullName evidence="1">Uncharacterized protein</fullName>
    </submittedName>
</protein>
<sequence>MPSITNKQSFNASNGDNHVHDYFHREGKDLNIFESICLKKGENRLNQCRSALRLHHIRHISHIRSAQQQTLTLHRQGCNLHHRKHRDLEIVHPRAKPATSPSTIVFEPKLDRITETTGPTDRTRSSQRRQIRRVCLNAIFAKASNPNVTNVSVIAIVDDFVESNQSFLGSGIRLGLEPRRETVGGFSVICLGFGFGDFCFSSGLMNTIVSDLSLSIWMGYGLVWFCCFSGPRKEVARVQ</sequence>
<gene>
    <name evidence="1" type="ORF">CURHAP_LOCUS46855</name>
</gene>
<dbReference type="EMBL" id="CAEKDK010000007">
    <property type="protein sequence ID" value="CAB4288655.1"/>
    <property type="molecule type" value="Genomic_DNA"/>
</dbReference>
<evidence type="ECO:0000313" key="2">
    <source>
        <dbReference type="Proteomes" id="UP000507222"/>
    </source>
</evidence>
<organism evidence="1 2">
    <name type="scientific">Prunus armeniaca</name>
    <name type="common">Apricot</name>
    <name type="synonym">Armeniaca vulgaris</name>
    <dbReference type="NCBI Taxonomy" id="36596"/>
    <lineage>
        <taxon>Eukaryota</taxon>
        <taxon>Viridiplantae</taxon>
        <taxon>Streptophyta</taxon>
        <taxon>Embryophyta</taxon>
        <taxon>Tracheophyta</taxon>
        <taxon>Spermatophyta</taxon>
        <taxon>Magnoliopsida</taxon>
        <taxon>eudicotyledons</taxon>
        <taxon>Gunneridae</taxon>
        <taxon>Pentapetalae</taxon>
        <taxon>rosids</taxon>
        <taxon>fabids</taxon>
        <taxon>Rosales</taxon>
        <taxon>Rosaceae</taxon>
        <taxon>Amygdaloideae</taxon>
        <taxon>Amygdaleae</taxon>
        <taxon>Prunus</taxon>
    </lineage>
</organism>
<proteinExistence type="predicted"/>
<evidence type="ECO:0000313" key="1">
    <source>
        <dbReference type="EMBL" id="CAB4288655.1"/>
    </source>
</evidence>
<name>A0A6J5VMV9_PRUAR</name>
<reference evidence="1 2" key="1">
    <citation type="submission" date="2020-05" db="EMBL/GenBank/DDBJ databases">
        <authorList>
            <person name="Campoy J."/>
            <person name="Schneeberger K."/>
            <person name="Spophaly S."/>
        </authorList>
    </citation>
    <scope>NUCLEOTIDE SEQUENCE [LARGE SCALE GENOMIC DNA]</scope>
    <source>
        <strain evidence="1">PruArmRojPasFocal</strain>
    </source>
</reference>
<dbReference type="AlphaFoldDB" id="A0A6J5VMV9"/>
<accession>A0A6J5VMV9</accession>
<dbReference type="Proteomes" id="UP000507222">
    <property type="component" value="Unassembled WGS sequence"/>
</dbReference>